<dbReference type="Proteomes" id="UP000410492">
    <property type="component" value="Unassembled WGS sequence"/>
</dbReference>
<evidence type="ECO:0000313" key="11">
    <source>
        <dbReference type="Proteomes" id="UP000410492"/>
    </source>
</evidence>
<dbReference type="Pfam" id="PF02949">
    <property type="entry name" value="7tm_6"/>
    <property type="match status" value="1"/>
</dbReference>
<evidence type="ECO:0000256" key="2">
    <source>
        <dbReference type="ARBA" id="ARBA00022475"/>
    </source>
</evidence>
<dbReference type="GO" id="GO:0004984">
    <property type="term" value="F:olfactory receptor activity"/>
    <property type="evidence" value="ECO:0007669"/>
    <property type="project" value="InterPro"/>
</dbReference>
<keyword evidence="9" id="KW-0807">Transducer</keyword>
<name>A0A653D643_CALMS</name>
<keyword evidence="7" id="KW-0472">Membrane</keyword>
<sequence>MRLEFTSIYLFSCLRRQAFIVRRILRRIATLQKEHTLDNHGEIYQRRVRDCLILAVKTHQSMIRAFSGVISKAGIEFYILYLITIPLCAATLCMALQNPSFGGILPLVTADLMLLFHTVAGQSCLDESLEIFTAAYSTPWHLFDRDNRKLLLILMMNTANGLQFKKGGASLDLSTFVSQLKVCVTAGLTLYQAFSGLEEKKRER</sequence>
<dbReference type="EMBL" id="CAACVG010010379">
    <property type="protein sequence ID" value="VEN55659.1"/>
    <property type="molecule type" value="Genomic_DNA"/>
</dbReference>
<dbReference type="PANTHER" id="PTHR21137">
    <property type="entry name" value="ODORANT RECEPTOR"/>
    <property type="match status" value="1"/>
</dbReference>
<accession>A0A653D643</accession>
<dbReference type="GO" id="GO:0007165">
    <property type="term" value="P:signal transduction"/>
    <property type="evidence" value="ECO:0007669"/>
    <property type="project" value="UniProtKB-KW"/>
</dbReference>
<protein>
    <recommendedName>
        <fullName evidence="12">Odorant receptor</fullName>
    </recommendedName>
</protein>
<evidence type="ECO:0000256" key="3">
    <source>
        <dbReference type="ARBA" id="ARBA00022606"/>
    </source>
</evidence>
<gene>
    <name evidence="10" type="ORF">CALMAC_LOCUS14787</name>
</gene>
<keyword evidence="11" id="KW-1185">Reference proteome</keyword>
<reference evidence="10 11" key="1">
    <citation type="submission" date="2019-01" db="EMBL/GenBank/DDBJ databases">
        <authorList>
            <person name="Sayadi A."/>
        </authorList>
    </citation>
    <scope>NUCLEOTIDE SEQUENCE [LARGE SCALE GENOMIC DNA]</scope>
</reference>
<evidence type="ECO:0000256" key="8">
    <source>
        <dbReference type="ARBA" id="ARBA00023170"/>
    </source>
</evidence>
<evidence type="ECO:0008006" key="12">
    <source>
        <dbReference type="Google" id="ProtNLM"/>
    </source>
</evidence>
<evidence type="ECO:0000256" key="9">
    <source>
        <dbReference type="ARBA" id="ARBA00023224"/>
    </source>
</evidence>
<evidence type="ECO:0000256" key="7">
    <source>
        <dbReference type="ARBA" id="ARBA00023136"/>
    </source>
</evidence>
<keyword evidence="8" id="KW-0675">Receptor</keyword>
<dbReference type="GO" id="GO:0005549">
    <property type="term" value="F:odorant binding"/>
    <property type="evidence" value="ECO:0007669"/>
    <property type="project" value="InterPro"/>
</dbReference>
<evidence type="ECO:0000256" key="5">
    <source>
        <dbReference type="ARBA" id="ARBA00022725"/>
    </source>
</evidence>
<proteinExistence type="predicted"/>
<evidence type="ECO:0000313" key="10">
    <source>
        <dbReference type="EMBL" id="VEN55659.1"/>
    </source>
</evidence>
<keyword evidence="4" id="KW-0812">Transmembrane</keyword>
<organism evidence="10 11">
    <name type="scientific">Callosobruchus maculatus</name>
    <name type="common">Southern cowpea weevil</name>
    <name type="synonym">Pulse bruchid</name>
    <dbReference type="NCBI Taxonomy" id="64391"/>
    <lineage>
        <taxon>Eukaryota</taxon>
        <taxon>Metazoa</taxon>
        <taxon>Ecdysozoa</taxon>
        <taxon>Arthropoda</taxon>
        <taxon>Hexapoda</taxon>
        <taxon>Insecta</taxon>
        <taxon>Pterygota</taxon>
        <taxon>Neoptera</taxon>
        <taxon>Endopterygota</taxon>
        <taxon>Coleoptera</taxon>
        <taxon>Polyphaga</taxon>
        <taxon>Cucujiformia</taxon>
        <taxon>Chrysomeloidea</taxon>
        <taxon>Chrysomelidae</taxon>
        <taxon>Bruchinae</taxon>
        <taxon>Bruchini</taxon>
        <taxon>Callosobruchus</taxon>
    </lineage>
</organism>
<dbReference type="OrthoDB" id="6719575at2759"/>
<keyword evidence="5" id="KW-0552">Olfaction</keyword>
<dbReference type="InterPro" id="IPR004117">
    <property type="entry name" value="7tm6_olfct_rcpt"/>
</dbReference>
<keyword evidence="2" id="KW-1003">Cell membrane</keyword>
<evidence type="ECO:0000256" key="4">
    <source>
        <dbReference type="ARBA" id="ARBA00022692"/>
    </source>
</evidence>
<evidence type="ECO:0000256" key="1">
    <source>
        <dbReference type="ARBA" id="ARBA00004651"/>
    </source>
</evidence>
<keyword evidence="6" id="KW-1133">Transmembrane helix</keyword>
<keyword evidence="3" id="KW-0716">Sensory transduction</keyword>
<comment type="subcellular location">
    <subcellularLocation>
        <location evidence="1">Cell membrane</location>
        <topology evidence="1">Multi-pass membrane protein</topology>
    </subcellularLocation>
</comment>
<dbReference type="PANTHER" id="PTHR21137:SF35">
    <property type="entry name" value="ODORANT RECEPTOR 19A-RELATED"/>
    <property type="match status" value="1"/>
</dbReference>
<dbReference type="AlphaFoldDB" id="A0A653D643"/>
<dbReference type="GO" id="GO:0005886">
    <property type="term" value="C:plasma membrane"/>
    <property type="evidence" value="ECO:0007669"/>
    <property type="project" value="UniProtKB-SubCell"/>
</dbReference>
<evidence type="ECO:0000256" key="6">
    <source>
        <dbReference type="ARBA" id="ARBA00022989"/>
    </source>
</evidence>